<dbReference type="InterPro" id="IPR014722">
    <property type="entry name" value="Rib_uL2_dom2"/>
</dbReference>
<gene>
    <name evidence="7" type="primary">efp</name>
    <name evidence="12" type="ORF">UT42_C0011G0009</name>
</gene>
<comment type="caution">
    <text evidence="12">The sequence shown here is derived from an EMBL/GenBank/DDBJ whole genome shotgun (WGS) entry which is preliminary data.</text>
</comment>
<dbReference type="InterPro" id="IPR011768">
    <property type="entry name" value="Transl_elongation_fac_P"/>
</dbReference>
<dbReference type="AlphaFoldDB" id="A0A0G0NFV2"/>
<comment type="similarity">
    <text evidence="3 7 9">Belongs to the elongation factor P family.</text>
</comment>
<comment type="subcellular location">
    <subcellularLocation>
        <location evidence="1 7">Cytoplasm</location>
    </subcellularLocation>
</comment>
<sequence length="186" mass="20862">MLSLNEIKLGKIVQINKEPFVVIKAEQHAMGRGSSVLKTKLKNLISGSVMERTWQGNDKAEEANVVRKKANYLYKDETDAYLMDNENFEQFNLPLDQLGGKDRFLKEDTEVLVLYFNDKPVAIDLPIKIELKVVSAPPGVKGNSAGNVNKTVELETGATLQVPMFVNEGDTIRVNTETEEYAERVM</sequence>
<evidence type="ECO:0000256" key="2">
    <source>
        <dbReference type="ARBA" id="ARBA00004815"/>
    </source>
</evidence>
<dbReference type="SUPFAM" id="SSF50249">
    <property type="entry name" value="Nucleic acid-binding proteins"/>
    <property type="match status" value="2"/>
</dbReference>
<evidence type="ECO:0000256" key="8">
    <source>
        <dbReference type="NCBIfam" id="TIGR00038"/>
    </source>
</evidence>
<dbReference type="HAMAP" id="MF_00141">
    <property type="entry name" value="EF_P"/>
    <property type="match status" value="1"/>
</dbReference>
<evidence type="ECO:0000259" key="10">
    <source>
        <dbReference type="SMART" id="SM00841"/>
    </source>
</evidence>
<dbReference type="PIRSF" id="PIRSF005901">
    <property type="entry name" value="EF-P"/>
    <property type="match status" value="1"/>
</dbReference>
<evidence type="ECO:0000256" key="6">
    <source>
        <dbReference type="ARBA" id="ARBA00022917"/>
    </source>
</evidence>
<protein>
    <recommendedName>
        <fullName evidence="7 8">Elongation factor P</fullName>
        <shortName evidence="7">EF-P</shortName>
    </recommendedName>
</protein>
<dbReference type="Pfam" id="PF09285">
    <property type="entry name" value="Elong-fact-P_C"/>
    <property type="match status" value="1"/>
</dbReference>
<dbReference type="GO" id="GO:0003746">
    <property type="term" value="F:translation elongation factor activity"/>
    <property type="evidence" value="ECO:0007669"/>
    <property type="project" value="UniProtKB-UniRule"/>
</dbReference>
<dbReference type="SMART" id="SM00841">
    <property type="entry name" value="Elong-fact-P_C"/>
    <property type="match status" value="1"/>
</dbReference>
<dbReference type="InterPro" id="IPR008991">
    <property type="entry name" value="Translation_prot_SH3-like_sf"/>
</dbReference>
<evidence type="ECO:0000259" key="11">
    <source>
        <dbReference type="SMART" id="SM01185"/>
    </source>
</evidence>
<dbReference type="UniPathway" id="UPA00345"/>
<evidence type="ECO:0000313" key="13">
    <source>
        <dbReference type="Proteomes" id="UP000034048"/>
    </source>
</evidence>
<dbReference type="Pfam" id="PF01132">
    <property type="entry name" value="EFP"/>
    <property type="match status" value="1"/>
</dbReference>
<evidence type="ECO:0000256" key="7">
    <source>
        <dbReference type="HAMAP-Rule" id="MF_00141"/>
    </source>
</evidence>
<dbReference type="SMART" id="SM01185">
    <property type="entry name" value="EFP"/>
    <property type="match status" value="1"/>
</dbReference>
<dbReference type="PATRIC" id="fig|1618634.3.peg.157"/>
<dbReference type="CDD" id="cd04470">
    <property type="entry name" value="S1_EF-P_repeat_1"/>
    <property type="match status" value="1"/>
</dbReference>
<proteinExistence type="inferred from homology"/>
<evidence type="ECO:0000313" key="12">
    <source>
        <dbReference type="EMBL" id="KKR15024.1"/>
    </source>
</evidence>
<reference evidence="12 13" key="1">
    <citation type="journal article" date="2015" name="Nature">
        <title>rRNA introns, odd ribosomes, and small enigmatic genomes across a large radiation of phyla.</title>
        <authorList>
            <person name="Brown C.T."/>
            <person name="Hug L.A."/>
            <person name="Thomas B.C."/>
            <person name="Sharon I."/>
            <person name="Castelle C.J."/>
            <person name="Singh A."/>
            <person name="Wilkins M.J."/>
            <person name="Williams K.H."/>
            <person name="Banfield J.F."/>
        </authorList>
    </citation>
    <scope>NUCLEOTIDE SEQUENCE [LARGE SCALE GENOMIC DNA]</scope>
</reference>
<evidence type="ECO:0000256" key="4">
    <source>
        <dbReference type="ARBA" id="ARBA00022490"/>
    </source>
</evidence>
<dbReference type="NCBIfam" id="NF001810">
    <property type="entry name" value="PRK00529.1"/>
    <property type="match status" value="1"/>
</dbReference>
<dbReference type="GO" id="GO:0043043">
    <property type="term" value="P:peptide biosynthetic process"/>
    <property type="evidence" value="ECO:0007669"/>
    <property type="project" value="InterPro"/>
</dbReference>
<dbReference type="Pfam" id="PF08207">
    <property type="entry name" value="EFP_N"/>
    <property type="match status" value="1"/>
</dbReference>
<dbReference type="NCBIfam" id="TIGR00038">
    <property type="entry name" value="efp"/>
    <property type="match status" value="1"/>
</dbReference>
<dbReference type="Gene3D" id="2.40.50.140">
    <property type="entry name" value="Nucleic acid-binding proteins"/>
    <property type="match status" value="2"/>
</dbReference>
<keyword evidence="6 7" id="KW-0648">Protein biosynthesis</keyword>
<dbReference type="EMBL" id="LBWS01000011">
    <property type="protein sequence ID" value="KKR15024.1"/>
    <property type="molecule type" value="Genomic_DNA"/>
</dbReference>
<dbReference type="FunFam" id="2.40.50.140:FF:000004">
    <property type="entry name" value="Elongation factor P"/>
    <property type="match status" value="1"/>
</dbReference>
<comment type="pathway">
    <text evidence="2 7">Protein biosynthesis; polypeptide chain elongation.</text>
</comment>
<dbReference type="InterPro" id="IPR020599">
    <property type="entry name" value="Transl_elong_fac_P/YeiP"/>
</dbReference>
<evidence type="ECO:0000256" key="5">
    <source>
        <dbReference type="ARBA" id="ARBA00022768"/>
    </source>
</evidence>
<dbReference type="GO" id="GO:0005829">
    <property type="term" value="C:cytosol"/>
    <property type="evidence" value="ECO:0007669"/>
    <property type="project" value="UniProtKB-ARBA"/>
</dbReference>
<dbReference type="InterPro" id="IPR013852">
    <property type="entry name" value="Transl_elong_P/YeiP_CS"/>
</dbReference>
<dbReference type="SUPFAM" id="SSF50104">
    <property type="entry name" value="Translation proteins SH3-like domain"/>
    <property type="match status" value="1"/>
</dbReference>
<evidence type="ECO:0000256" key="9">
    <source>
        <dbReference type="RuleBase" id="RU004389"/>
    </source>
</evidence>
<feature type="domain" description="Translation elongation factor P/YeiP central" evidence="11">
    <location>
        <begin position="67"/>
        <end position="121"/>
    </location>
</feature>
<dbReference type="FunFam" id="2.40.50.140:FF:000009">
    <property type="entry name" value="Elongation factor P"/>
    <property type="match status" value="1"/>
</dbReference>
<dbReference type="InterPro" id="IPR015365">
    <property type="entry name" value="Elong-fact-P_C"/>
</dbReference>
<dbReference type="PROSITE" id="PS01275">
    <property type="entry name" value="EFP"/>
    <property type="match status" value="1"/>
</dbReference>
<name>A0A0G0NFV2_9BACT</name>
<dbReference type="PANTHER" id="PTHR30053">
    <property type="entry name" value="ELONGATION FACTOR P"/>
    <property type="match status" value="1"/>
</dbReference>
<feature type="domain" description="Elongation factor P C-terminal" evidence="10">
    <location>
        <begin position="129"/>
        <end position="184"/>
    </location>
</feature>
<keyword evidence="4 7" id="KW-0963">Cytoplasm</keyword>
<accession>A0A0G0NFV2</accession>
<keyword evidence="5 7" id="KW-0251">Elongation factor</keyword>
<dbReference type="InterPro" id="IPR012340">
    <property type="entry name" value="NA-bd_OB-fold"/>
</dbReference>
<dbReference type="Gene3D" id="2.30.30.30">
    <property type="match status" value="1"/>
</dbReference>
<evidence type="ECO:0000256" key="1">
    <source>
        <dbReference type="ARBA" id="ARBA00004496"/>
    </source>
</evidence>
<comment type="function">
    <text evidence="7">Involved in peptide bond synthesis. Stimulates efficient translation and peptide-bond synthesis on native or reconstituted 70S ribosomes in vitro. Probably functions indirectly by altering the affinity of the ribosome for aminoacyl-tRNA, thus increasing their reactivity as acceptors for peptidyl transferase.</text>
</comment>
<dbReference type="PANTHER" id="PTHR30053:SF14">
    <property type="entry name" value="TRANSLATION ELONGATION FACTOR KOW-LIKE DOMAIN-CONTAINING PROTEIN"/>
    <property type="match status" value="1"/>
</dbReference>
<dbReference type="Proteomes" id="UP000034048">
    <property type="component" value="Unassembled WGS sequence"/>
</dbReference>
<evidence type="ECO:0000256" key="3">
    <source>
        <dbReference type="ARBA" id="ARBA00009479"/>
    </source>
</evidence>
<organism evidence="12 13">
    <name type="scientific">Candidatus Falkowbacteria bacterium GW2011_GWA2_39_24</name>
    <dbReference type="NCBI Taxonomy" id="1618634"/>
    <lineage>
        <taxon>Bacteria</taxon>
        <taxon>Candidatus Falkowiibacteriota</taxon>
    </lineage>
</organism>
<dbReference type="CDD" id="cd05794">
    <property type="entry name" value="S1_EF-P_repeat_2"/>
    <property type="match status" value="1"/>
</dbReference>
<dbReference type="InterPro" id="IPR001059">
    <property type="entry name" value="Transl_elong_P/YeiP_cen"/>
</dbReference>
<dbReference type="InterPro" id="IPR013185">
    <property type="entry name" value="Transl_elong_KOW-like"/>
</dbReference>